<accession>A0A2U9C117</accession>
<gene>
    <name evidence="1" type="ORF">SMAX5B_019240</name>
</gene>
<proteinExistence type="predicted"/>
<evidence type="ECO:0000313" key="1">
    <source>
        <dbReference type="EMBL" id="AWP10221.1"/>
    </source>
</evidence>
<dbReference type="Gene3D" id="1.10.510.10">
    <property type="entry name" value="Transferase(Phosphotransferase) domain 1"/>
    <property type="match status" value="1"/>
</dbReference>
<organism evidence="1 2">
    <name type="scientific">Scophthalmus maximus</name>
    <name type="common">Turbot</name>
    <name type="synonym">Psetta maxima</name>
    <dbReference type="NCBI Taxonomy" id="52904"/>
    <lineage>
        <taxon>Eukaryota</taxon>
        <taxon>Metazoa</taxon>
        <taxon>Chordata</taxon>
        <taxon>Craniata</taxon>
        <taxon>Vertebrata</taxon>
        <taxon>Euteleostomi</taxon>
        <taxon>Actinopterygii</taxon>
        <taxon>Neopterygii</taxon>
        <taxon>Teleostei</taxon>
        <taxon>Neoteleostei</taxon>
        <taxon>Acanthomorphata</taxon>
        <taxon>Carangaria</taxon>
        <taxon>Pleuronectiformes</taxon>
        <taxon>Pleuronectoidei</taxon>
        <taxon>Scophthalmidae</taxon>
        <taxon>Scophthalmus</taxon>
    </lineage>
</organism>
<sequence length="88" mass="9965">MVGRGYLSPDLSKLYKNCPKAMKRLVADTIKKSKDERPLFPQILSSIELLQHALPKINRSASEPSLHRAAHTEDINACTLMSMRLLEF</sequence>
<keyword evidence="1" id="KW-0808">Transferase</keyword>
<dbReference type="GO" id="GO:0016301">
    <property type="term" value="F:kinase activity"/>
    <property type="evidence" value="ECO:0007669"/>
    <property type="project" value="UniProtKB-KW"/>
</dbReference>
<dbReference type="AlphaFoldDB" id="A0A2U9C117"/>
<evidence type="ECO:0000313" key="2">
    <source>
        <dbReference type="Proteomes" id="UP000246464"/>
    </source>
</evidence>
<reference evidence="1 2" key="1">
    <citation type="submission" date="2017-12" db="EMBL/GenBank/DDBJ databases">
        <title>Integrating genomic resources of turbot (Scophthalmus maximus) in depth evaluation of genetic and physical mapping variation across individuals.</title>
        <authorList>
            <person name="Martinez P."/>
        </authorList>
    </citation>
    <scope>NUCLEOTIDE SEQUENCE [LARGE SCALE GENOMIC DNA]</scope>
</reference>
<dbReference type="Proteomes" id="UP000246464">
    <property type="component" value="Chromosome 11"/>
</dbReference>
<protein>
    <submittedName>
        <fullName evidence="1">Protein kinase raf 1</fullName>
    </submittedName>
</protein>
<name>A0A2U9C117_SCOMX</name>
<dbReference type="EMBL" id="CP026253">
    <property type="protein sequence ID" value="AWP10221.1"/>
    <property type="molecule type" value="Genomic_DNA"/>
</dbReference>
<keyword evidence="2" id="KW-1185">Reference proteome</keyword>
<keyword evidence="1" id="KW-0418">Kinase</keyword>